<evidence type="ECO:0000313" key="2">
    <source>
        <dbReference type="EMBL" id="AOA57049.1"/>
    </source>
</evidence>
<dbReference type="AlphaFoldDB" id="A0A1B2LVV5"/>
<sequence>MNKFKSIVLLITATPYFSPAFAQIDPASMAALTKSLENKNVFNTHPTQQFDRLDPFKQSAKPKNAEKADAFEAANHKPKTPEKVDFFELSKQYQQQPNLNANIDHDYQNTVNMSDYERQQYYLTHNKNNAYRAEMIKQNFDALIQQRERGAISQKEYKQQYIKLLQEHERNYNVYPQSSKTTFFEFER</sequence>
<gene>
    <name evidence="2" type="ORF">BFG52_00885</name>
</gene>
<evidence type="ECO:0000313" key="3">
    <source>
        <dbReference type="Proteomes" id="UP000093391"/>
    </source>
</evidence>
<feature type="chain" id="PRO_5008539819" evidence="1">
    <location>
        <begin position="23"/>
        <end position="188"/>
    </location>
</feature>
<reference evidence="2 3" key="1">
    <citation type="submission" date="2016-08" db="EMBL/GenBank/DDBJ databases">
        <authorList>
            <person name="Seilhamer J.J."/>
        </authorList>
    </citation>
    <scope>NUCLEOTIDE SEQUENCE [LARGE SCALE GENOMIC DNA]</scope>
    <source>
        <strain evidence="2 3">BRTC-1</strain>
    </source>
</reference>
<name>A0A1B2LVV5_9GAMM</name>
<dbReference type="Proteomes" id="UP000093391">
    <property type="component" value="Chromosome"/>
</dbReference>
<dbReference type="KEGG" id="ala:BFG52_00885"/>
<keyword evidence="3" id="KW-1185">Reference proteome</keyword>
<evidence type="ECO:0000256" key="1">
    <source>
        <dbReference type="SAM" id="SignalP"/>
    </source>
</evidence>
<keyword evidence="1" id="KW-0732">Signal</keyword>
<dbReference type="EMBL" id="CP016895">
    <property type="protein sequence ID" value="AOA57049.1"/>
    <property type="molecule type" value="Genomic_DNA"/>
</dbReference>
<organism evidence="2 3">
    <name type="scientific">Acinetobacter larvae</name>
    <dbReference type="NCBI Taxonomy" id="1789224"/>
    <lineage>
        <taxon>Bacteria</taxon>
        <taxon>Pseudomonadati</taxon>
        <taxon>Pseudomonadota</taxon>
        <taxon>Gammaproteobacteria</taxon>
        <taxon>Moraxellales</taxon>
        <taxon>Moraxellaceae</taxon>
        <taxon>Acinetobacter</taxon>
    </lineage>
</organism>
<accession>A0A1B2LVV5</accession>
<dbReference type="OrthoDB" id="6707686at2"/>
<protein>
    <submittedName>
        <fullName evidence="2">Uncharacterized protein</fullName>
    </submittedName>
</protein>
<proteinExistence type="predicted"/>
<dbReference type="RefSeq" id="WP_067551336.1">
    <property type="nucleotide sequence ID" value="NZ_CP016895.1"/>
</dbReference>
<feature type="signal peptide" evidence="1">
    <location>
        <begin position="1"/>
        <end position="22"/>
    </location>
</feature>